<dbReference type="EMBL" id="UINC01060742">
    <property type="protein sequence ID" value="SVB85571.1"/>
    <property type="molecule type" value="Genomic_DNA"/>
</dbReference>
<feature type="transmembrane region" description="Helical" evidence="1">
    <location>
        <begin position="98"/>
        <end position="116"/>
    </location>
</feature>
<sequence length="268" mass="30410">MELIHALFKWIHIIAGITWIGLLYFFNWINGHVAATLDADSKKKIVPELMPRTLYFFRWGAAWTWITGIVLLYVIFWHGSLSMGESIGTLMFSEGTDVTWTAHVMLLFVFVGVFFYDLLYKSALASNVRVITAVSFVLIGLFVYLLQNVAMFEYRAVNIHLGAMFGTIMAFNVWFRIWPAQQSIITSIKNGEAPDGDLLALAGLRSKHNTYLSVPLIWTMINQHTTYFSGGNLGVPSDYAWLVLLVVVALGWHIVWQLYKKSGQVKGF</sequence>
<dbReference type="InterPro" id="IPR010389">
    <property type="entry name" value="Urate_ox_N"/>
</dbReference>
<keyword evidence="1" id="KW-1133">Transmembrane helix</keyword>
<keyword evidence="1" id="KW-0812">Transmembrane</keyword>
<dbReference type="Pfam" id="PF06181">
    <property type="entry name" value="Urate_ox_N"/>
    <property type="match status" value="1"/>
</dbReference>
<feature type="domain" description="Urate oxidase N-terminal" evidence="2">
    <location>
        <begin position="42"/>
        <end position="254"/>
    </location>
</feature>
<dbReference type="AlphaFoldDB" id="A0A382HGE2"/>
<feature type="transmembrane region" description="Helical" evidence="1">
    <location>
        <begin position="7"/>
        <end position="26"/>
    </location>
</feature>
<feature type="transmembrane region" description="Helical" evidence="1">
    <location>
        <begin position="56"/>
        <end position="77"/>
    </location>
</feature>
<name>A0A382HGE2_9ZZZZ</name>
<organism evidence="3">
    <name type="scientific">marine metagenome</name>
    <dbReference type="NCBI Taxonomy" id="408172"/>
    <lineage>
        <taxon>unclassified sequences</taxon>
        <taxon>metagenomes</taxon>
        <taxon>ecological metagenomes</taxon>
    </lineage>
</organism>
<feature type="transmembrane region" description="Helical" evidence="1">
    <location>
        <begin position="128"/>
        <end position="146"/>
    </location>
</feature>
<feature type="transmembrane region" description="Helical" evidence="1">
    <location>
        <begin position="239"/>
        <end position="259"/>
    </location>
</feature>
<accession>A0A382HGE2</accession>
<evidence type="ECO:0000313" key="3">
    <source>
        <dbReference type="EMBL" id="SVB85571.1"/>
    </source>
</evidence>
<feature type="transmembrane region" description="Helical" evidence="1">
    <location>
        <begin position="158"/>
        <end position="177"/>
    </location>
</feature>
<proteinExistence type="predicted"/>
<reference evidence="3" key="1">
    <citation type="submission" date="2018-05" db="EMBL/GenBank/DDBJ databases">
        <authorList>
            <person name="Lanie J.A."/>
            <person name="Ng W.-L."/>
            <person name="Kazmierczak K.M."/>
            <person name="Andrzejewski T.M."/>
            <person name="Davidsen T.M."/>
            <person name="Wayne K.J."/>
            <person name="Tettelin H."/>
            <person name="Glass J.I."/>
            <person name="Rusch D."/>
            <person name="Podicherti R."/>
            <person name="Tsui H.-C.T."/>
            <person name="Winkler M.E."/>
        </authorList>
    </citation>
    <scope>NUCLEOTIDE SEQUENCE</scope>
</reference>
<protein>
    <recommendedName>
        <fullName evidence="2">Urate oxidase N-terminal domain-containing protein</fullName>
    </recommendedName>
</protein>
<evidence type="ECO:0000256" key="1">
    <source>
        <dbReference type="SAM" id="Phobius"/>
    </source>
</evidence>
<gene>
    <name evidence="3" type="ORF">METZ01_LOCUS238425</name>
</gene>
<keyword evidence="1" id="KW-0472">Membrane</keyword>
<evidence type="ECO:0000259" key="2">
    <source>
        <dbReference type="Pfam" id="PF06181"/>
    </source>
</evidence>